<dbReference type="EMBL" id="MT422786">
    <property type="protein sequence ID" value="QKN88262.1"/>
    <property type="molecule type" value="Genomic_DNA"/>
</dbReference>
<evidence type="ECO:0000313" key="2">
    <source>
        <dbReference type="Proteomes" id="UP000509405"/>
    </source>
</evidence>
<proteinExistence type="predicted"/>
<reference evidence="1 2" key="1">
    <citation type="submission" date="2020-05" db="EMBL/GenBank/DDBJ databases">
        <authorList>
            <person name="Piligrimova E."/>
            <person name="Kazantseva O."/>
            <person name="Skorynina A."/>
            <person name="Shadrin A."/>
        </authorList>
    </citation>
    <scope>NUCLEOTIDE SEQUENCE [LARGE SCALE GENOMIC DNA]</scope>
</reference>
<evidence type="ECO:0000313" key="1">
    <source>
        <dbReference type="EMBL" id="QKN88262.1"/>
    </source>
</evidence>
<keyword evidence="2" id="KW-1185">Reference proteome</keyword>
<sequence length="237" mass="27526">MTYLEEVNGRSITVRNIEYTIEVLSEEEIDEVNGYEVFGLAYDKESKIYLREGMSDRRAQQTLIHEVLHAMFFESGYTFEDKEQEEAIVTSLSLVMHDMVNTGGLTFSLDEEVSFEAKDMLARENDKKIYLESVEQMEINGEKMYAGAEPLFKLPKFFKSPQSSCDNKPFKKSTDEKTFYYVETPERLFKISSEEYGKLLESTHNLQFFDLLTSSYFDIPISSIVNVSKVKPFKEEK</sequence>
<gene>
    <name evidence="1" type="ORF">Novomoskovsk_74</name>
</gene>
<accession>A0A6M9Z6H6</accession>
<name>A0A6M9Z6H6_9CAUD</name>
<dbReference type="Proteomes" id="UP000509405">
    <property type="component" value="Segment"/>
</dbReference>
<protein>
    <submittedName>
        <fullName evidence="1">Putative metallopeptidase</fullName>
    </submittedName>
</protein>
<organism evidence="1 2">
    <name type="scientific">Bacillus phage Novomoskovsk</name>
    <dbReference type="NCBI Taxonomy" id="2736258"/>
    <lineage>
        <taxon>Viruses</taxon>
        <taxon>Duplodnaviria</taxon>
        <taxon>Heunggongvirae</taxon>
        <taxon>Uroviricota</taxon>
        <taxon>Caudoviricetes</taxon>
        <taxon>Ehrlichviridae</taxon>
        <taxon>Andromedavirus</taxon>
        <taxon>Andromedavirus novomoskovsk</taxon>
    </lineage>
</organism>